<proteinExistence type="predicted"/>
<dbReference type="EMBL" id="MT144595">
    <property type="protein sequence ID" value="QJH94040.1"/>
    <property type="molecule type" value="Genomic_DNA"/>
</dbReference>
<evidence type="ECO:0000313" key="1">
    <source>
        <dbReference type="EMBL" id="QJH94040.1"/>
    </source>
</evidence>
<organism evidence="1">
    <name type="scientific">viral metagenome</name>
    <dbReference type="NCBI Taxonomy" id="1070528"/>
    <lineage>
        <taxon>unclassified sequences</taxon>
        <taxon>metagenomes</taxon>
        <taxon>organismal metagenomes</taxon>
    </lineage>
</organism>
<gene>
    <name evidence="1" type="ORF">TM448B00173_0010</name>
</gene>
<protein>
    <submittedName>
        <fullName evidence="1">Putative major capsid protein</fullName>
    </submittedName>
</protein>
<name>A0A6M3X826_9ZZZZ</name>
<dbReference type="NCBIfam" id="TIGR04387">
    <property type="entry name" value="capsid_maj_N4"/>
    <property type="match status" value="1"/>
</dbReference>
<sequence>MAVTEFGNSSAQNVNIWSKTTMREALKGTYFFKKFLGKDEYSIIQRITDLEKSAGDTLKYDLLMQMTGAGVTGDNKLKGNEEALTYYQDSIVIDQLRHAHAFKRMSQKRTLHDLRKAASRNLGMWWSTKWEEYMFRYLCGDTTMSHAQTATAPDSTHYILSGDVSSTGVIATDEASLGANDQLKLEDLDYAKEKAITNTPPMRPVKIEGDEYFVMVMHPYSVTDLKLNLGGSTAAKWQEIQMYANVRGLKNPIFTGSLGVYNKIIMYESHKIFTPTTSVRRNVMLGAQAGTFALGNAYDKIDQRKVGNENFLSWDEESDDYGNEKGVAAGCIFGLKKTLFNSKDFGTMVISSYSAAHA</sequence>
<dbReference type="AlphaFoldDB" id="A0A6M3X826"/>
<dbReference type="InterPro" id="IPR025267">
    <property type="entry name" value="ORF017-like"/>
</dbReference>
<accession>A0A6M3X826</accession>
<reference evidence="1" key="1">
    <citation type="submission" date="2020-03" db="EMBL/GenBank/DDBJ databases">
        <title>The deep terrestrial virosphere.</title>
        <authorList>
            <person name="Holmfeldt K."/>
            <person name="Nilsson E."/>
            <person name="Simone D."/>
            <person name="Lopez-Fernandez M."/>
            <person name="Wu X."/>
            <person name="de Brujin I."/>
            <person name="Lundin D."/>
            <person name="Andersson A."/>
            <person name="Bertilsson S."/>
            <person name="Dopson M."/>
        </authorList>
    </citation>
    <scope>NUCLEOTIDE SEQUENCE</scope>
    <source>
        <strain evidence="1">TM448B00173</strain>
    </source>
</reference>
<dbReference type="Pfam" id="PF13252">
    <property type="entry name" value="Phage_capsid_3"/>
    <property type="match status" value="1"/>
</dbReference>